<name>A0A315V0D7_GAMAF</name>
<dbReference type="AlphaFoldDB" id="A0A315V0D7"/>
<feature type="region of interest" description="Disordered" evidence="1">
    <location>
        <begin position="1"/>
        <end position="34"/>
    </location>
</feature>
<organism evidence="2 3">
    <name type="scientific">Gambusia affinis</name>
    <name type="common">Western mosquitofish</name>
    <name type="synonym">Heterandria affinis</name>
    <dbReference type="NCBI Taxonomy" id="33528"/>
    <lineage>
        <taxon>Eukaryota</taxon>
        <taxon>Metazoa</taxon>
        <taxon>Chordata</taxon>
        <taxon>Craniata</taxon>
        <taxon>Vertebrata</taxon>
        <taxon>Euteleostomi</taxon>
        <taxon>Actinopterygii</taxon>
        <taxon>Neopterygii</taxon>
        <taxon>Teleostei</taxon>
        <taxon>Neoteleostei</taxon>
        <taxon>Acanthomorphata</taxon>
        <taxon>Ovalentaria</taxon>
        <taxon>Atherinomorphae</taxon>
        <taxon>Cyprinodontiformes</taxon>
        <taxon>Poeciliidae</taxon>
        <taxon>Poeciliinae</taxon>
        <taxon>Gambusia</taxon>
    </lineage>
</organism>
<evidence type="ECO:0000313" key="2">
    <source>
        <dbReference type="EMBL" id="PWA16770.1"/>
    </source>
</evidence>
<evidence type="ECO:0000256" key="1">
    <source>
        <dbReference type="SAM" id="MobiDB-lite"/>
    </source>
</evidence>
<protein>
    <submittedName>
        <fullName evidence="2">Uncharacterized protein</fullName>
    </submittedName>
</protein>
<reference evidence="2 3" key="1">
    <citation type="journal article" date="2018" name="G3 (Bethesda)">
        <title>A High-Quality Reference Genome for the Invasive Mosquitofish Gambusia affinis Using a Chicago Library.</title>
        <authorList>
            <person name="Hoffberg S.L."/>
            <person name="Troendle N.J."/>
            <person name="Glenn T.C."/>
            <person name="Mahmud O."/>
            <person name="Louha S."/>
            <person name="Chalopin D."/>
            <person name="Bennetzen J.L."/>
            <person name="Mauricio R."/>
        </authorList>
    </citation>
    <scope>NUCLEOTIDE SEQUENCE [LARGE SCALE GENOMIC DNA]</scope>
    <source>
        <strain evidence="2">NE01/NJP1002.9</strain>
        <tissue evidence="2">Muscle</tissue>
    </source>
</reference>
<dbReference type="Proteomes" id="UP000250572">
    <property type="component" value="Unassembled WGS sequence"/>
</dbReference>
<proteinExistence type="predicted"/>
<dbReference type="EMBL" id="NHOQ01002476">
    <property type="protein sequence ID" value="PWA16770.1"/>
    <property type="molecule type" value="Genomic_DNA"/>
</dbReference>
<evidence type="ECO:0000313" key="3">
    <source>
        <dbReference type="Proteomes" id="UP000250572"/>
    </source>
</evidence>
<accession>A0A315V0D7</accession>
<sequence>MTTGARMRSPGHARTEDKGEPNRPEGVSAASRVHPAVFGAVRRIRLLLDKWPARRRHRATAWQGESAAS</sequence>
<comment type="caution">
    <text evidence="2">The sequence shown here is derived from an EMBL/GenBank/DDBJ whole genome shotgun (WGS) entry which is preliminary data.</text>
</comment>
<keyword evidence="3" id="KW-1185">Reference proteome</keyword>
<gene>
    <name evidence="2" type="ORF">CCH79_00017853</name>
</gene>
<feature type="compositionally biased region" description="Basic and acidic residues" evidence="1">
    <location>
        <begin position="13"/>
        <end position="23"/>
    </location>
</feature>